<comment type="caution">
    <text evidence="6">The sequence shown here is derived from an EMBL/GenBank/DDBJ whole genome shotgun (WGS) entry which is preliminary data.</text>
</comment>
<dbReference type="InterPro" id="IPR028267">
    <property type="entry name" value="Pianissimo_N"/>
</dbReference>
<gene>
    <name evidence="6" type="ORF">GGI15_001505</name>
</gene>
<sequence>MADARTSDAQGTAAAADVNVDIDAVKGREHEGQGQQNQAPLGAVDWATTDYFSGGVFGSIDGRARSTSGGSTVWRSGRPATGSGASGVSGHSTLTPSHSPSSDLAQRLAQCTASTDAQEVSDTLGALAQHYCGGHPADGGLHRAAVRHVPRLLAHYKQYIRARTYRVLRRQVLQHPADLQYCRGFLELCLMQALSRGDAEEQQHGEREQALKYIRWTMRFEAEDWLVTPQVLKAMMAVAEQVDDRMRGVCIETLCECLVRAPRLVWYVGGLRTLTQAALDGPWAVSVAIASVLAHTFDRAESRRHVHVGLALGGIVSALTESPGKDQMLMERAKLAAFMLTQLLKSWGGVQYFLADGRRAIRALVEALSLAGANAKIILGMLLELFGLSDDFDALQFDQKQQQQQPRFDVDLLSPFHLPQHAITQAAARTRLLPVDYMRTLLLTVFIEAGLVEALVEASLESQQPEVVEASATLLKWLAQHPHMPLPERHVARFQTLGALVAAALEDGSERALAARRVVGRIDAIPSLSLGQMPSQQTDAWAASLASSTFYRQHLRQTRIRRRVRERSSGAAAVRASDATQQLQPAQQGGEPAAKPAMGGGGSGSFSGGSSSLVGGSKGLAAGLKDNAVRVLRSSASTGNLRQAAAAGAGSTANAPMPLLTTVDEDSPLFRLGNGGLGLASDAASIASARSQRSLDIVRSNHAPRSAQQQQIQSGLAQFMSAISSPYAQADQQQQQPMSAAVSVYSQHAGSAATLSAPLADLPPPTPSSHSFLASSAGGSGSLSAGALPMPLLSAPAPPLIARSRTKSRSRSRNSLVIVNSLGQEEPSLALQINDTRVLCEDNPLRWDWDAIRGLIEGPISAAALGSRRLPDDPLMTGFLSRLSLFFHPASLEFCDLSRTTENEEYLEIGRQLIRILISSADGLLLIEESRLLPGIVDEIRRQNAVSRHKTRQDSCFSFARLQMTMSPGYFRFLAEVESTVGGDALLERNRLFDAYYQAVELPDQVLLIQYVLSSMSYRAPGHARNILRKVAASPSEPLRLLVPSYLLHLAHDVEVAAPASAAAWAIEVLVDLLYDPAPSVRSAAAQCLVLVLDLPAENPYLPGDETRRRIECLLELRPMFELTVITDIRPLILRLIGTECGFAYLQAQGIVESEMDAWGALEGIYYVQTVELDISRALAFGPLFSSTPDGAMMMTTPPQTPATPAHLFGELVKCAEGRAFLQTMGIPGVLFETLANIPWNSELPADVSGLKATLWAIGAMGASKEGFLLLEPYDVLVRLTEVAREATSMSIKGTCLYALGLLSRSQFAAEMFRERGWLLCASCHGAYEYAVPRRIETLVDTGDWAGGRVLDGTYAMEEGDGGAEELDSVQREIIESIVLLGNHVKVTPASKTLMRLRTSHPHYFRILPLYQRAMWLLGKYRYRLATRRFIYNIFDVNLATLHEQAAEGMEQGLRRPSSRDGDFEEGREGEVVRKRASTLQEYPAQSGAAFPAQRRRPTGAMLEDIRLSRRVSQQLYLQK</sequence>
<evidence type="ECO:0000259" key="4">
    <source>
        <dbReference type="SMART" id="SM01308"/>
    </source>
</evidence>
<feature type="region of interest" description="Disordered" evidence="2">
    <location>
        <begin position="63"/>
        <end position="110"/>
    </location>
</feature>
<dbReference type="GO" id="GO:0031932">
    <property type="term" value="C:TORC2 complex"/>
    <property type="evidence" value="ECO:0007669"/>
    <property type="project" value="InterPro"/>
</dbReference>
<evidence type="ECO:0000256" key="2">
    <source>
        <dbReference type="SAM" id="MobiDB-lite"/>
    </source>
</evidence>
<protein>
    <submittedName>
        <fullName evidence="6">Uncharacterized protein</fullName>
    </submittedName>
</protein>
<dbReference type="SMART" id="SM01308">
    <property type="entry name" value="RICTOR_N"/>
    <property type="match status" value="1"/>
</dbReference>
<name>A0A9W8HR43_9FUNG</name>
<comment type="similarity">
    <text evidence="1">Belongs to the RICTOR family.</text>
</comment>
<evidence type="ECO:0000313" key="6">
    <source>
        <dbReference type="EMBL" id="KAJ2786476.1"/>
    </source>
</evidence>
<evidence type="ECO:0000256" key="1">
    <source>
        <dbReference type="ARBA" id="ARBA00008878"/>
    </source>
</evidence>
<feature type="region of interest" description="Disordered" evidence="2">
    <location>
        <begin position="756"/>
        <end position="776"/>
    </location>
</feature>
<dbReference type="Pfam" id="PF14668">
    <property type="entry name" value="RICTOR_V"/>
    <property type="match status" value="1"/>
</dbReference>
<dbReference type="PANTHER" id="PTHR13298:SF11">
    <property type="entry name" value="RAPAMYCIN-INSENSITIVE COMPANION OF MTOR"/>
    <property type="match status" value="1"/>
</dbReference>
<dbReference type="PANTHER" id="PTHR13298">
    <property type="entry name" value="CYTOSOLIC REGULATOR PIANISSIMO"/>
    <property type="match status" value="1"/>
</dbReference>
<dbReference type="InterPro" id="IPR029452">
    <property type="entry name" value="RICTOR_V"/>
</dbReference>
<dbReference type="InterPro" id="IPR028268">
    <property type="entry name" value="Pianissimo_fam"/>
</dbReference>
<feature type="domain" description="Rapamycin-insensitive companion of mTOR N-terminal" evidence="4">
    <location>
        <begin position="121"/>
        <end position="487"/>
    </location>
</feature>
<dbReference type="Pfam" id="PF14666">
    <property type="entry name" value="RICTOR_M"/>
    <property type="match status" value="1"/>
</dbReference>
<feature type="domain" description="Rapamycin-insensitive companion of mTOR middle" evidence="3">
    <location>
        <begin position="824"/>
        <end position="1053"/>
    </location>
</feature>
<feature type="region of interest" description="Disordered" evidence="2">
    <location>
        <begin position="1449"/>
        <end position="1470"/>
    </location>
</feature>
<dbReference type="InterPro" id="IPR016024">
    <property type="entry name" value="ARM-type_fold"/>
</dbReference>
<dbReference type="EMBL" id="JANBUM010000060">
    <property type="protein sequence ID" value="KAJ2786476.1"/>
    <property type="molecule type" value="Genomic_DNA"/>
</dbReference>
<feature type="domain" description="Rapamycin-insensitive companion of mTOR" evidence="5">
    <location>
        <begin position="1248"/>
        <end position="1320"/>
    </location>
</feature>
<dbReference type="SMART" id="SM01307">
    <property type="entry name" value="RICTOR_M"/>
    <property type="match status" value="1"/>
</dbReference>
<feature type="compositionally biased region" description="Low complexity" evidence="2">
    <location>
        <begin position="89"/>
        <end position="102"/>
    </location>
</feature>
<dbReference type="OrthoDB" id="271111at2759"/>
<evidence type="ECO:0000259" key="3">
    <source>
        <dbReference type="SMART" id="SM01307"/>
    </source>
</evidence>
<dbReference type="InterPro" id="IPR029451">
    <property type="entry name" value="RICTOR_M"/>
</dbReference>
<dbReference type="GO" id="GO:0038203">
    <property type="term" value="P:TORC2 signaling"/>
    <property type="evidence" value="ECO:0007669"/>
    <property type="project" value="TreeGrafter"/>
</dbReference>
<evidence type="ECO:0000259" key="5">
    <source>
        <dbReference type="SMART" id="SM01310"/>
    </source>
</evidence>
<reference evidence="6" key="1">
    <citation type="submission" date="2022-07" db="EMBL/GenBank/DDBJ databases">
        <title>Phylogenomic reconstructions and comparative analyses of Kickxellomycotina fungi.</title>
        <authorList>
            <person name="Reynolds N.K."/>
            <person name="Stajich J.E."/>
            <person name="Barry K."/>
            <person name="Grigoriev I.V."/>
            <person name="Crous P."/>
            <person name="Smith M.E."/>
        </authorList>
    </citation>
    <scope>NUCLEOTIDE SEQUENCE</scope>
    <source>
        <strain evidence="6">BCRC 34489</strain>
    </source>
</reference>
<dbReference type="Pfam" id="PF14663">
    <property type="entry name" value="RasGEF_N_2"/>
    <property type="match status" value="1"/>
</dbReference>
<proteinExistence type="inferred from homology"/>
<dbReference type="SUPFAM" id="SSF48371">
    <property type="entry name" value="ARM repeat"/>
    <property type="match status" value="1"/>
</dbReference>
<feature type="compositionally biased region" description="Polar residues" evidence="2">
    <location>
        <begin position="65"/>
        <end position="74"/>
    </location>
</feature>
<dbReference type="SMART" id="SM01310">
    <property type="entry name" value="RICTOR_V"/>
    <property type="match status" value="1"/>
</dbReference>
<dbReference type="Proteomes" id="UP001140172">
    <property type="component" value="Unassembled WGS sequence"/>
</dbReference>
<dbReference type="SMART" id="SM01303">
    <property type="entry name" value="RasGEF_N_2"/>
    <property type="match status" value="1"/>
</dbReference>
<feature type="compositionally biased region" description="Low complexity" evidence="2">
    <location>
        <begin position="569"/>
        <end position="579"/>
    </location>
</feature>
<dbReference type="Pfam" id="PF14664">
    <property type="entry name" value="RICTOR_N"/>
    <property type="match status" value="1"/>
</dbReference>
<dbReference type="InterPro" id="IPR029453">
    <property type="entry name" value="Rictor_IV"/>
</dbReference>
<feature type="compositionally biased region" description="Basic and acidic residues" evidence="2">
    <location>
        <begin position="1458"/>
        <end position="1470"/>
    </location>
</feature>
<keyword evidence="7" id="KW-1185">Reference proteome</keyword>
<accession>A0A9W8HR43</accession>
<feature type="region of interest" description="Disordered" evidence="2">
    <location>
        <begin position="560"/>
        <end position="610"/>
    </location>
</feature>
<organism evidence="6 7">
    <name type="scientific">Coemansia interrupta</name>
    <dbReference type="NCBI Taxonomy" id="1126814"/>
    <lineage>
        <taxon>Eukaryota</taxon>
        <taxon>Fungi</taxon>
        <taxon>Fungi incertae sedis</taxon>
        <taxon>Zoopagomycota</taxon>
        <taxon>Kickxellomycotina</taxon>
        <taxon>Kickxellomycetes</taxon>
        <taxon>Kickxellales</taxon>
        <taxon>Kickxellaceae</taxon>
        <taxon>Coemansia</taxon>
    </lineage>
</organism>
<feature type="compositionally biased region" description="Gly residues" evidence="2">
    <location>
        <begin position="598"/>
        <end position="607"/>
    </location>
</feature>
<evidence type="ECO:0000313" key="7">
    <source>
        <dbReference type="Proteomes" id="UP001140172"/>
    </source>
</evidence>